<dbReference type="AlphaFoldDB" id="A0A292YN71"/>
<keyword evidence="1" id="KW-1133">Transmembrane helix</keyword>
<feature type="transmembrane region" description="Helical" evidence="1">
    <location>
        <begin position="12"/>
        <end position="33"/>
    </location>
</feature>
<dbReference type="EMBL" id="BDUF01000056">
    <property type="protein sequence ID" value="GAX90349.1"/>
    <property type="molecule type" value="Genomic_DNA"/>
</dbReference>
<protein>
    <submittedName>
        <fullName evidence="2">Peptidylprolyl isomerase</fullName>
    </submittedName>
</protein>
<keyword evidence="3" id="KW-1185">Reference proteome</keyword>
<organism evidence="2 3">
    <name type="scientific">Effusibacillus lacus</name>
    <dbReference type="NCBI Taxonomy" id="1348429"/>
    <lineage>
        <taxon>Bacteria</taxon>
        <taxon>Bacillati</taxon>
        <taxon>Bacillota</taxon>
        <taxon>Bacilli</taxon>
        <taxon>Bacillales</taxon>
        <taxon>Alicyclobacillaceae</taxon>
        <taxon>Effusibacillus</taxon>
    </lineage>
</organism>
<keyword evidence="2" id="KW-0413">Isomerase</keyword>
<dbReference type="GO" id="GO:0016853">
    <property type="term" value="F:isomerase activity"/>
    <property type="evidence" value="ECO:0007669"/>
    <property type="project" value="UniProtKB-KW"/>
</dbReference>
<name>A0A292YN71_9BACL</name>
<keyword evidence="1" id="KW-0472">Membrane</keyword>
<evidence type="ECO:0000256" key="1">
    <source>
        <dbReference type="SAM" id="Phobius"/>
    </source>
</evidence>
<keyword evidence="1" id="KW-0812">Transmembrane</keyword>
<reference evidence="3" key="1">
    <citation type="submission" date="2017-07" db="EMBL/GenBank/DDBJ databases">
        <title>Draft genome sequence of Effusibacillus lacus strain skLN1.</title>
        <authorList>
            <person name="Watanabe M."/>
            <person name="Kojima H."/>
            <person name="Fukui M."/>
        </authorList>
    </citation>
    <scope>NUCLEOTIDE SEQUENCE [LARGE SCALE GENOMIC DNA]</scope>
    <source>
        <strain evidence="3">skLN1</strain>
    </source>
</reference>
<evidence type="ECO:0000313" key="3">
    <source>
        <dbReference type="Proteomes" id="UP000217785"/>
    </source>
</evidence>
<sequence length="82" mass="9643">MEVNWLTSIFQILVFLVFPAFVFFLIVGISKFLQRISTNTNRIQVIIIDNDVWIVDPSKQRISVYRLNKETNKIEEIATKNL</sequence>
<accession>A0A292YN71</accession>
<comment type="caution">
    <text evidence="2">The sequence shown here is derived from an EMBL/GenBank/DDBJ whole genome shotgun (WGS) entry which is preliminary data.</text>
</comment>
<dbReference type="Proteomes" id="UP000217785">
    <property type="component" value="Unassembled WGS sequence"/>
</dbReference>
<evidence type="ECO:0000313" key="2">
    <source>
        <dbReference type="EMBL" id="GAX90349.1"/>
    </source>
</evidence>
<proteinExistence type="predicted"/>
<gene>
    <name evidence="2" type="ORF">EFBL_1975</name>
</gene>
<dbReference type="RefSeq" id="WP_131927751.1">
    <property type="nucleotide sequence ID" value="NZ_BDUF01000056.1"/>
</dbReference>